<name>A0AAN4ZPJ7_9BILA</name>
<evidence type="ECO:0000259" key="2">
    <source>
        <dbReference type="Pfam" id="PF02932"/>
    </source>
</evidence>
<dbReference type="InterPro" id="IPR006201">
    <property type="entry name" value="Neur_channel"/>
</dbReference>
<dbReference type="InterPro" id="IPR006028">
    <property type="entry name" value="GABAA/Glycine_rcpt"/>
</dbReference>
<dbReference type="EMBL" id="BTRK01000003">
    <property type="protein sequence ID" value="GMR42057.1"/>
    <property type="molecule type" value="Genomic_DNA"/>
</dbReference>
<dbReference type="AlphaFoldDB" id="A0AAN4ZPJ7"/>
<dbReference type="GO" id="GO:0005230">
    <property type="term" value="F:extracellular ligand-gated monoatomic ion channel activity"/>
    <property type="evidence" value="ECO:0007669"/>
    <property type="project" value="UniProtKB-ARBA"/>
</dbReference>
<keyword evidence="1" id="KW-0472">Membrane</keyword>
<keyword evidence="1" id="KW-0812">Transmembrane</keyword>
<organism evidence="3 4">
    <name type="scientific">Pristionchus mayeri</name>
    <dbReference type="NCBI Taxonomy" id="1317129"/>
    <lineage>
        <taxon>Eukaryota</taxon>
        <taxon>Metazoa</taxon>
        <taxon>Ecdysozoa</taxon>
        <taxon>Nematoda</taxon>
        <taxon>Chromadorea</taxon>
        <taxon>Rhabditida</taxon>
        <taxon>Rhabditina</taxon>
        <taxon>Diplogasteromorpha</taxon>
        <taxon>Diplogasteroidea</taxon>
        <taxon>Neodiplogasteridae</taxon>
        <taxon>Pristionchus</taxon>
    </lineage>
</organism>
<gene>
    <name evidence="3" type="ORF">PMAYCL1PPCAC_12252</name>
</gene>
<feature type="domain" description="Neurotransmitter-gated ion-channel transmembrane" evidence="2">
    <location>
        <begin position="93"/>
        <end position="187"/>
    </location>
</feature>
<feature type="non-terminal residue" evidence="3">
    <location>
        <position position="1"/>
    </location>
</feature>
<feature type="transmembrane region" description="Helical" evidence="1">
    <location>
        <begin position="150"/>
        <end position="172"/>
    </location>
</feature>
<dbReference type="InterPro" id="IPR038050">
    <property type="entry name" value="Neuro_actylchol_rec"/>
</dbReference>
<sequence>GRGGAMRERGKWMESCLDGYDTNSIMYTWCKKEEHGQCEHGGVKVEQVELPTYSFAKRCPFNRTAVTLSGAYDRLGVTFVLDRSSGFYMLQIFVPAGLVVAISWVSFWISRDSPPSRTVIGVMTVLTETHLMTGTNRRLPPVAYVKAVDVYLGFCYLLVVLALIEYACVAYSKKKNEDRKRRESKLKKGPPSPPQPDLIQDARLARCTCADPHEPTVLAVVRQPFKWQFCLKHSHIDMASRLLFPSSFFLFNIIFWLVLLHKAERLSFFSSAVIDRCSPSLN</sequence>
<dbReference type="FunFam" id="1.20.58.390:FF:000113">
    <property type="entry name" value="Ionotropic GABA receptor subunit UNC-49Cshort"/>
    <property type="match status" value="1"/>
</dbReference>
<reference evidence="4" key="1">
    <citation type="submission" date="2022-10" db="EMBL/GenBank/DDBJ databases">
        <title>Genome assembly of Pristionchus species.</title>
        <authorList>
            <person name="Yoshida K."/>
            <person name="Sommer R.J."/>
        </authorList>
    </citation>
    <scope>NUCLEOTIDE SEQUENCE [LARGE SCALE GENOMIC DNA]</scope>
    <source>
        <strain evidence="4">RS5460</strain>
    </source>
</reference>
<evidence type="ECO:0000313" key="3">
    <source>
        <dbReference type="EMBL" id="GMR42057.1"/>
    </source>
</evidence>
<accession>A0AAN4ZPJ7</accession>
<feature type="transmembrane region" description="Helical" evidence="1">
    <location>
        <begin position="242"/>
        <end position="260"/>
    </location>
</feature>
<dbReference type="Proteomes" id="UP001328107">
    <property type="component" value="Unassembled WGS sequence"/>
</dbReference>
<keyword evidence="1" id="KW-1133">Transmembrane helix</keyword>
<proteinExistence type="predicted"/>
<dbReference type="PANTHER" id="PTHR18945">
    <property type="entry name" value="NEUROTRANSMITTER GATED ION CHANNEL"/>
    <property type="match status" value="1"/>
</dbReference>
<evidence type="ECO:0000256" key="1">
    <source>
        <dbReference type="SAM" id="Phobius"/>
    </source>
</evidence>
<dbReference type="Pfam" id="PF02932">
    <property type="entry name" value="Neur_chan_memb"/>
    <property type="match status" value="1"/>
</dbReference>
<dbReference type="SUPFAM" id="SSF90112">
    <property type="entry name" value="Neurotransmitter-gated ion-channel transmembrane pore"/>
    <property type="match status" value="1"/>
</dbReference>
<dbReference type="Gene3D" id="1.20.58.390">
    <property type="entry name" value="Neurotransmitter-gated ion-channel transmembrane domain"/>
    <property type="match status" value="1"/>
</dbReference>
<evidence type="ECO:0000313" key="4">
    <source>
        <dbReference type="Proteomes" id="UP001328107"/>
    </source>
</evidence>
<dbReference type="InterPro" id="IPR036719">
    <property type="entry name" value="Neuro-gated_channel_TM_sf"/>
</dbReference>
<dbReference type="GO" id="GO:0016020">
    <property type="term" value="C:membrane"/>
    <property type="evidence" value="ECO:0007669"/>
    <property type="project" value="InterPro"/>
</dbReference>
<dbReference type="PRINTS" id="PR00253">
    <property type="entry name" value="GABAARECEPTR"/>
</dbReference>
<keyword evidence="4" id="KW-1185">Reference proteome</keyword>
<comment type="caution">
    <text evidence="3">The sequence shown here is derived from an EMBL/GenBank/DDBJ whole genome shotgun (WGS) entry which is preliminary data.</text>
</comment>
<feature type="transmembrane region" description="Helical" evidence="1">
    <location>
        <begin position="87"/>
        <end position="109"/>
    </location>
</feature>
<protein>
    <recommendedName>
        <fullName evidence="2">Neurotransmitter-gated ion-channel transmembrane domain-containing protein</fullName>
    </recommendedName>
</protein>
<dbReference type="CDD" id="cd19049">
    <property type="entry name" value="LGIC_TM_anion"/>
    <property type="match status" value="1"/>
</dbReference>
<dbReference type="GO" id="GO:0004888">
    <property type="term" value="F:transmembrane signaling receptor activity"/>
    <property type="evidence" value="ECO:0007669"/>
    <property type="project" value="InterPro"/>
</dbReference>
<dbReference type="InterPro" id="IPR006029">
    <property type="entry name" value="Neurotrans-gated_channel_TM"/>
</dbReference>